<evidence type="ECO:0000313" key="2">
    <source>
        <dbReference type="Proteomes" id="UP000516404"/>
    </source>
</evidence>
<gene>
    <name evidence="1" type="ORF">IDM49_01635</name>
</gene>
<sequence length="205" mass="23396">MLQRLFPQQNTALSALAELAKMVADAAALLSEMMGSTPDQYSELFDRMLDQETQTGHKFFETMTATRSSFATPIPREDMYNLALHLNTAVEHLTSAAHILYLHKIDRFTQHATTMLDIIQRESVMTAAIIPRMGELHGLDEYWIDMLRISKQAIRTAEVYDAEIVDSYKRDRYQKTTKFIDELVASSNSMRDVSTEIGRIIVQES</sequence>
<dbReference type="EMBL" id="CP061539">
    <property type="protein sequence ID" value="QNV38025.1"/>
    <property type="molecule type" value="Genomic_DNA"/>
</dbReference>
<organism evidence="1 2">
    <name type="scientific">Rothia terrae</name>
    <dbReference type="NCBI Taxonomy" id="396015"/>
    <lineage>
        <taxon>Bacteria</taxon>
        <taxon>Bacillati</taxon>
        <taxon>Actinomycetota</taxon>
        <taxon>Actinomycetes</taxon>
        <taxon>Micrococcales</taxon>
        <taxon>Micrococcaceae</taxon>
        <taxon>Rothia</taxon>
    </lineage>
</organism>
<proteinExistence type="predicted"/>
<keyword evidence="2" id="KW-1185">Reference proteome</keyword>
<protein>
    <submittedName>
        <fullName evidence="1">Phosphate transport regulator</fullName>
    </submittedName>
</protein>
<dbReference type="RefSeq" id="WP_168615611.1">
    <property type="nucleotide sequence ID" value="NZ_BAAAOX010000044.1"/>
</dbReference>
<dbReference type="Proteomes" id="UP000516404">
    <property type="component" value="Chromosome"/>
</dbReference>
<dbReference type="Gene3D" id="1.20.58.220">
    <property type="entry name" value="Phosphate transport system protein phou homolog 2, domain 2"/>
    <property type="match status" value="1"/>
</dbReference>
<dbReference type="PANTHER" id="PTHR37298">
    <property type="entry name" value="UPF0111 PROTEIN YKAA"/>
    <property type="match status" value="1"/>
</dbReference>
<evidence type="ECO:0000313" key="1">
    <source>
        <dbReference type="EMBL" id="QNV38025.1"/>
    </source>
</evidence>
<dbReference type="InterPro" id="IPR052912">
    <property type="entry name" value="UPF0111_domain"/>
</dbReference>
<reference evidence="1 2" key="1">
    <citation type="submission" date="2020-09" db="EMBL/GenBank/DDBJ databases">
        <title>Investigation of environmental microbes.</title>
        <authorList>
            <person name="Ou Y."/>
            <person name="Kang Q."/>
        </authorList>
    </citation>
    <scope>NUCLEOTIDE SEQUENCE [LARGE SCALE GENOMIC DNA]</scope>
    <source>
        <strain evidence="1 2">KJZ-14</strain>
    </source>
</reference>
<dbReference type="InterPro" id="IPR038078">
    <property type="entry name" value="PhoU-like_sf"/>
</dbReference>
<dbReference type="PANTHER" id="PTHR37298:SF1">
    <property type="entry name" value="UPF0111 PROTEIN YKAA"/>
    <property type="match status" value="1"/>
</dbReference>
<accession>A0A7H2BEC9</accession>
<name>A0A7H2BEC9_9MICC</name>
<dbReference type="GeneID" id="96622924"/>
<dbReference type="AlphaFoldDB" id="A0A7H2BEC9"/>
<dbReference type="KEGG" id="rter:IDM49_01635"/>